<accession>A0ABW2SWU3</accession>
<protein>
    <submittedName>
        <fullName evidence="2">Uncharacterized protein</fullName>
    </submittedName>
</protein>
<evidence type="ECO:0000313" key="2">
    <source>
        <dbReference type="EMBL" id="MFC7600332.1"/>
    </source>
</evidence>
<feature type="region of interest" description="Disordered" evidence="1">
    <location>
        <begin position="25"/>
        <end position="49"/>
    </location>
</feature>
<organism evidence="2 3">
    <name type="scientific">Streptosporangium amethystogenes subsp. fukuiense</name>
    <dbReference type="NCBI Taxonomy" id="698418"/>
    <lineage>
        <taxon>Bacteria</taxon>
        <taxon>Bacillati</taxon>
        <taxon>Actinomycetota</taxon>
        <taxon>Actinomycetes</taxon>
        <taxon>Streptosporangiales</taxon>
        <taxon>Streptosporangiaceae</taxon>
        <taxon>Streptosporangium</taxon>
    </lineage>
</organism>
<gene>
    <name evidence="2" type="ORF">ACFQVD_09495</name>
</gene>
<evidence type="ECO:0000313" key="3">
    <source>
        <dbReference type="Proteomes" id="UP001596514"/>
    </source>
</evidence>
<name>A0ABW2SWU3_9ACTN</name>
<dbReference type="Proteomes" id="UP001596514">
    <property type="component" value="Unassembled WGS sequence"/>
</dbReference>
<reference evidence="3" key="1">
    <citation type="journal article" date="2019" name="Int. J. Syst. Evol. Microbiol.">
        <title>The Global Catalogue of Microorganisms (GCM) 10K type strain sequencing project: providing services to taxonomists for standard genome sequencing and annotation.</title>
        <authorList>
            <consortium name="The Broad Institute Genomics Platform"/>
            <consortium name="The Broad Institute Genome Sequencing Center for Infectious Disease"/>
            <person name="Wu L."/>
            <person name="Ma J."/>
        </authorList>
    </citation>
    <scope>NUCLEOTIDE SEQUENCE [LARGE SCALE GENOMIC DNA]</scope>
    <source>
        <strain evidence="3">JCM 10083</strain>
    </source>
</reference>
<dbReference type="EMBL" id="JBHTEE010000001">
    <property type="protein sequence ID" value="MFC7600332.1"/>
    <property type="molecule type" value="Genomic_DNA"/>
</dbReference>
<dbReference type="RefSeq" id="WP_343964164.1">
    <property type="nucleotide sequence ID" value="NZ_BAAAGK010000022.1"/>
</dbReference>
<comment type="caution">
    <text evidence="2">The sequence shown here is derived from an EMBL/GenBank/DDBJ whole genome shotgun (WGS) entry which is preliminary data.</text>
</comment>
<keyword evidence="3" id="KW-1185">Reference proteome</keyword>
<proteinExistence type="predicted"/>
<sequence>MRTRDGVGAPLTDTEIAAFDADPACPLREPLSRGTPHGAPPDLGIRGPPKEPIRTLVLRFAAEGPPGCRAEYRWWRVRAARATLPVIELFQEL</sequence>
<evidence type="ECO:0000256" key="1">
    <source>
        <dbReference type="SAM" id="MobiDB-lite"/>
    </source>
</evidence>